<accession>A0A3L6ZLI3</accession>
<dbReference type="Proteomes" id="UP000275395">
    <property type="component" value="Unassembled WGS sequence"/>
</dbReference>
<reference evidence="3 4" key="1">
    <citation type="submission" date="2018-10" db="EMBL/GenBank/DDBJ databases">
        <authorList>
            <person name="Li J."/>
        </authorList>
    </citation>
    <scope>NUCLEOTIDE SEQUENCE [LARGE SCALE GENOMIC DNA]</scope>
    <source>
        <strain evidence="3 4">JCM 30549</strain>
    </source>
</reference>
<evidence type="ECO:0000256" key="1">
    <source>
        <dbReference type="SAM" id="MobiDB-lite"/>
    </source>
</evidence>
<dbReference type="Gene3D" id="1.10.30.50">
    <property type="match status" value="1"/>
</dbReference>
<dbReference type="RefSeq" id="WP_121657647.1">
    <property type="nucleotide sequence ID" value="NZ_RCUW01000009.1"/>
</dbReference>
<keyword evidence="3" id="KW-0255">Endonuclease</keyword>
<dbReference type="CDD" id="cd00085">
    <property type="entry name" value="HNHc"/>
    <property type="match status" value="1"/>
</dbReference>
<protein>
    <submittedName>
        <fullName evidence="3">HNH endonuclease</fullName>
    </submittedName>
</protein>
<dbReference type="InterPro" id="IPR002711">
    <property type="entry name" value="HNH"/>
</dbReference>
<comment type="caution">
    <text evidence="3">The sequence shown here is derived from an EMBL/GenBank/DDBJ whole genome shotgun (WGS) entry which is preliminary data.</text>
</comment>
<dbReference type="EMBL" id="RCUW01000009">
    <property type="protein sequence ID" value="RLP68381.1"/>
    <property type="molecule type" value="Genomic_DNA"/>
</dbReference>
<dbReference type="GO" id="GO:0004519">
    <property type="term" value="F:endonuclease activity"/>
    <property type="evidence" value="ECO:0007669"/>
    <property type="project" value="UniProtKB-KW"/>
</dbReference>
<dbReference type="GO" id="GO:0003676">
    <property type="term" value="F:nucleic acid binding"/>
    <property type="evidence" value="ECO:0007669"/>
    <property type="project" value="InterPro"/>
</dbReference>
<gene>
    <name evidence="3" type="ORF">D9V30_10350</name>
</gene>
<dbReference type="GO" id="GO:0008270">
    <property type="term" value="F:zinc ion binding"/>
    <property type="evidence" value="ECO:0007669"/>
    <property type="project" value="InterPro"/>
</dbReference>
<feature type="region of interest" description="Disordered" evidence="1">
    <location>
        <begin position="128"/>
        <end position="155"/>
    </location>
</feature>
<feature type="domain" description="HNH" evidence="2">
    <location>
        <begin position="29"/>
        <end position="61"/>
    </location>
</feature>
<dbReference type="InterPro" id="IPR003615">
    <property type="entry name" value="HNH_nuc"/>
</dbReference>
<sequence length="155" mass="17153">MIAPKAPTLSKAQEKAAYERATYRDKNTCQRCGRWGMTRDHRKERSRGGRTTPANLQGLCGSGTTGCHGWKGENPGIAVLQGYGVPGWADPTEWPARRYAADGRHIWCLYDDEGGWVEISSLEAAARIDGTRKEEGPQHGRPVQRASRTRATDRS</sequence>
<dbReference type="AlphaFoldDB" id="A0A3L6ZLI3"/>
<evidence type="ECO:0000259" key="2">
    <source>
        <dbReference type="Pfam" id="PF01844"/>
    </source>
</evidence>
<feature type="region of interest" description="Disordered" evidence="1">
    <location>
        <begin position="38"/>
        <end position="58"/>
    </location>
</feature>
<feature type="compositionally biased region" description="Basic and acidic residues" evidence="1">
    <location>
        <begin position="38"/>
        <end position="47"/>
    </location>
</feature>
<keyword evidence="3" id="KW-0540">Nuclease</keyword>
<keyword evidence="3" id="KW-0378">Hydrolase</keyword>
<dbReference type="Pfam" id="PF01844">
    <property type="entry name" value="HNH"/>
    <property type="match status" value="1"/>
</dbReference>
<evidence type="ECO:0000313" key="4">
    <source>
        <dbReference type="Proteomes" id="UP000275395"/>
    </source>
</evidence>
<name>A0A3L6ZLI3_9MICO</name>
<organism evidence="3 4">
    <name type="scientific">Mycetocola reblochoni</name>
    <dbReference type="NCBI Taxonomy" id="331618"/>
    <lineage>
        <taxon>Bacteria</taxon>
        <taxon>Bacillati</taxon>
        <taxon>Actinomycetota</taxon>
        <taxon>Actinomycetes</taxon>
        <taxon>Micrococcales</taxon>
        <taxon>Microbacteriaceae</taxon>
        <taxon>Mycetocola</taxon>
    </lineage>
</organism>
<feature type="compositionally biased region" description="Basic and acidic residues" evidence="1">
    <location>
        <begin position="129"/>
        <end position="138"/>
    </location>
</feature>
<evidence type="ECO:0000313" key="3">
    <source>
        <dbReference type="EMBL" id="RLP68381.1"/>
    </source>
</evidence>
<proteinExistence type="predicted"/>